<dbReference type="CDD" id="cd11075">
    <property type="entry name" value="CYP77_89"/>
    <property type="match status" value="1"/>
</dbReference>
<dbReference type="GO" id="GO:0016020">
    <property type="term" value="C:membrane"/>
    <property type="evidence" value="ECO:0007669"/>
    <property type="project" value="UniProtKB-SubCell"/>
</dbReference>
<accession>A0A5K0WUE4</accession>
<organism evidence="13">
    <name type="scientific">Nymphaea colorata</name>
    <name type="common">pocket water lily</name>
    <dbReference type="NCBI Taxonomy" id="210225"/>
    <lineage>
        <taxon>Eukaryota</taxon>
        <taxon>Viridiplantae</taxon>
        <taxon>Streptophyta</taxon>
        <taxon>Embryophyta</taxon>
        <taxon>Tracheophyta</taxon>
        <taxon>Spermatophyta</taxon>
        <taxon>Magnoliopsida</taxon>
        <taxon>Nymphaeales</taxon>
        <taxon>Nymphaeaceae</taxon>
        <taxon>Nymphaea</taxon>
    </lineage>
</organism>
<dbReference type="GO" id="GO:0016709">
    <property type="term" value="F:oxidoreductase activity, acting on paired donors, with incorporation or reduction of molecular oxygen, NAD(P)H as one donor, and incorporation of one atom of oxygen"/>
    <property type="evidence" value="ECO:0007669"/>
    <property type="project" value="TreeGrafter"/>
</dbReference>
<proteinExistence type="inferred from homology"/>
<evidence type="ECO:0000256" key="4">
    <source>
        <dbReference type="ARBA" id="ARBA00022723"/>
    </source>
</evidence>
<dbReference type="InterPro" id="IPR017972">
    <property type="entry name" value="Cyt_P450_CS"/>
</dbReference>
<keyword evidence="9 12" id="KW-0472">Membrane</keyword>
<dbReference type="Gramene" id="NC10G0144520.1">
    <property type="protein sequence ID" value="NC10G0144520.1:cds"/>
    <property type="gene ID" value="NC10G0144520"/>
</dbReference>
<dbReference type="GO" id="GO:0020037">
    <property type="term" value="F:heme binding"/>
    <property type="evidence" value="ECO:0007669"/>
    <property type="project" value="InterPro"/>
</dbReference>
<dbReference type="PANTHER" id="PTHR24298">
    <property type="entry name" value="FLAVONOID 3'-MONOOXYGENASE-RELATED"/>
    <property type="match status" value="1"/>
</dbReference>
<keyword evidence="3 12" id="KW-0812">Transmembrane</keyword>
<keyword evidence="6 11" id="KW-0560">Oxidoreductase</keyword>
<keyword evidence="4 10" id="KW-0479">Metal-binding</keyword>
<dbReference type="Gene3D" id="1.10.630.10">
    <property type="entry name" value="Cytochrome P450"/>
    <property type="match status" value="1"/>
</dbReference>
<dbReference type="AlphaFoldDB" id="A0A5K0WUE4"/>
<dbReference type="PANTHER" id="PTHR24298:SF800">
    <property type="entry name" value="CYTOCHROME P450 89A2-RELATED"/>
    <property type="match status" value="1"/>
</dbReference>
<dbReference type="InterPro" id="IPR036396">
    <property type="entry name" value="Cyt_P450_sf"/>
</dbReference>
<name>A0A5K0WUE4_9MAGN</name>
<evidence type="ECO:0008006" key="14">
    <source>
        <dbReference type="Google" id="ProtNLM"/>
    </source>
</evidence>
<keyword evidence="8 11" id="KW-0503">Monooxygenase</keyword>
<dbReference type="FunFam" id="1.10.630.10:FF:000012">
    <property type="entry name" value="Cytochrome P450 family protein"/>
    <property type="match status" value="1"/>
</dbReference>
<evidence type="ECO:0000256" key="8">
    <source>
        <dbReference type="ARBA" id="ARBA00023033"/>
    </source>
</evidence>
<dbReference type="InterPro" id="IPR002401">
    <property type="entry name" value="Cyt_P450_E_grp-I"/>
</dbReference>
<evidence type="ECO:0000256" key="9">
    <source>
        <dbReference type="ARBA" id="ARBA00023136"/>
    </source>
</evidence>
<dbReference type="EMBL" id="LR721775">
    <property type="protein sequence ID" value="VVV56809.1"/>
    <property type="molecule type" value="Genomic_DNA"/>
</dbReference>
<evidence type="ECO:0000256" key="11">
    <source>
        <dbReference type="RuleBase" id="RU000461"/>
    </source>
</evidence>
<comment type="similarity">
    <text evidence="11">Belongs to the cytochrome P450 family.</text>
</comment>
<dbReference type="Pfam" id="PF00067">
    <property type="entry name" value="p450"/>
    <property type="match status" value="1"/>
</dbReference>
<evidence type="ECO:0000256" key="1">
    <source>
        <dbReference type="ARBA" id="ARBA00004167"/>
    </source>
</evidence>
<evidence type="ECO:0000313" key="13">
    <source>
        <dbReference type="EMBL" id="VVV56809.1"/>
    </source>
</evidence>
<evidence type="ECO:0000256" key="5">
    <source>
        <dbReference type="ARBA" id="ARBA00022989"/>
    </source>
</evidence>
<dbReference type="PRINTS" id="PR00463">
    <property type="entry name" value="EP450I"/>
</dbReference>
<dbReference type="InterPro" id="IPR051103">
    <property type="entry name" value="Plant_metabolite_P450s"/>
</dbReference>
<evidence type="ECO:0000256" key="6">
    <source>
        <dbReference type="ARBA" id="ARBA00023002"/>
    </source>
</evidence>
<dbReference type="PROSITE" id="PS00086">
    <property type="entry name" value="CYTOCHROME_P450"/>
    <property type="match status" value="1"/>
</dbReference>
<comment type="cofactor">
    <cofactor evidence="10">
        <name>heme</name>
        <dbReference type="ChEBI" id="CHEBI:30413"/>
    </cofactor>
</comment>
<evidence type="ECO:0000256" key="10">
    <source>
        <dbReference type="PIRSR" id="PIRSR602401-1"/>
    </source>
</evidence>
<evidence type="ECO:0000256" key="2">
    <source>
        <dbReference type="ARBA" id="ARBA00022617"/>
    </source>
</evidence>
<evidence type="ECO:0000256" key="3">
    <source>
        <dbReference type="ARBA" id="ARBA00022692"/>
    </source>
</evidence>
<gene>
    <name evidence="13" type="ORF">NYM_LOCUS4537</name>
</gene>
<keyword evidence="2 10" id="KW-0349">Heme</keyword>
<reference evidence="13" key="1">
    <citation type="submission" date="2019-09" db="EMBL/GenBank/DDBJ databases">
        <authorList>
            <person name="Zhang L."/>
        </authorList>
    </citation>
    <scope>NUCLEOTIDE SEQUENCE</scope>
</reference>
<sequence length="501" mass="56085">MDAWIIFFLTLFTISVSLILVGLPHGIGKKKKKIPPGPKGLPIIGNLHQLGLRFFEVEPILRKLRAQYGPVFSVRLGPRTAIFVAAHDLAHQALVQSGATFAGRPPTAGLARIINSNQHNISSASYGPLWRLFRRNLMAEVLSPARTKSFGEGREWVLTLLLGRLRTEADANGGVVVPVRIFQHAMFCLLLFMCFGEKVEDDVVQKVETAQRTALLAFGRFNVLGIFPTLGKIIFRQRWRDLLEIRRKQEEALLPLIRARKSVDKNHFCYVDSLLSLELPDGRKLDEGEIVTLCNEFLNAGTDTTSTAVQWVMANLVKDPQIQGKLHEEIRTVAGLDGEVTEESVSRMPYLKAVIMEALRRHPPGHFVLPHTVTEEEVSLNGYSVPKDATINFMVGEMGLDGKVWKHPLEFRPERFLAGGEGEDVDITGSREIKMMPFGAGRRICPGMGLALLHLQYFVANMVREFEWSVPDGEPVDLTEKVEFTVGMKNPLRAKIEPRKS</sequence>
<feature type="transmembrane region" description="Helical" evidence="12">
    <location>
        <begin position="6"/>
        <end position="23"/>
    </location>
</feature>
<feature type="binding site" description="axial binding residue" evidence="10">
    <location>
        <position position="445"/>
    </location>
    <ligand>
        <name>heme</name>
        <dbReference type="ChEBI" id="CHEBI:30413"/>
    </ligand>
    <ligandPart>
        <name>Fe</name>
        <dbReference type="ChEBI" id="CHEBI:18248"/>
    </ligandPart>
</feature>
<keyword evidence="5 12" id="KW-1133">Transmembrane helix</keyword>
<evidence type="ECO:0000256" key="12">
    <source>
        <dbReference type="SAM" id="Phobius"/>
    </source>
</evidence>
<keyword evidence="7 10" id="KW-0408">Iron</keyword>
<comment type="subcellular location">
    <subcellularLocation>
        <location evidence="1">Membrane</location>
        <topology evidence="1">Single-pass membrane protein</topology>
    </subcellularLocation>
</comment>
<dbReference type="GO" id="GO:0005506">
    <property type="term" value="F:iron ion binding"/>
    <property type="evidence" value="ECO:0007669"/>
    <property type="project" value="InterPro"/>
</dbReference>
<dbReference type="InterPro" id="IPR001128">
    <property type="entry name" value="Cyt_P450"/>
</dbReference>
<protein>
    <recommendedName>
        <fullName evidence="14">Cytochrome P450</fullName>
    </recommendedName>
</protein>
<dbReference type="SUPFAM" id="SSF48264">
    <property type="entry name" value="Cytochrome P450"/>
    <property type="match status" value="1"/>
</dbReference>
<evidence type="ECO:0000256" key="7">
    <source>
        <dbReference type="ARBA" id="ARBA00023004"/>
    </source>
</evidence>
<dbReference type="PRINTS" id="PR00385">
    <property type="entry name" value="P450"/>
</dbReference>